<comment type="caution">
    <text evidence="1">The sequence shown here is derived from an EMBL/GenBank/DDBJ whole genome shotgun (WGS) entry which is preliminary data.</text>
</comment>
<dbReference type="SUPFAM" id="SSF50199">
    <property type="entry name" value="Staphylococcal nuclease"/>
    <property type="match status" value="1"/>
</dbReference>
<evidence type="ECO:0008006" key="3">
    <source>
        <dbReference type="Google" id="ProtNLM"/>
    </source>
</evidence>
<dbReference type="Proteomes" id="UP001461498">
    <property type="component" value="Unassembled WGS sequence"/>
</dbReference>
<reference evidence="1 2" key="1">
    <citation type="submission" date="2022-12" db="EMBL/GenBank/DDBJ databases">
        <title>Chromosome-level genome assembly of true bugs.</title>
        <authorList>
            <person name="Ma L."/>
            <person name="Li H."/>
        </authorList>
    </citation>
    <scope>NUCLEOTIDE SEQUENCE [LARGE SCALE GENOMIC DNA]</scope>
    <source>
        <strain evidence="1">Lab_2022b</strain>
    </source>
</reference>
<evidence type="ECO:0000313" key="2">
    <source>
        <dbReference type="Proteomes" id="UP001461498"/>
    </source>
</evidence>
<dbReference type="PANTHER" id="PTHR28434">
    <property type="entry name" value="PROTEIN C3ORF33"/>
    <property type="match status" value="1"/>
</dbReference>
<evidence type="ECO:0000313" key="1">
    <source>
        <dbReference type="EMBL" id="KAK9503489.1"/>
    </source>
</evidence>
<dbReference type="PANTHER" id="PTHR28434:SF1">
    <property type="entry name" value="PROTEIN C3ORF33"/>
    <property type="match status" value="1"/>
</dbReference>
<dbReference type="AlphaFoldDB" id="A0AAW1D0M9"/>
<proteinExistence type="predicted"/>
<sequence length="236" mass="26950">MEIARKNLTTEYRQSWFDKVATVLESNIRGVQIGIYTVAFCGLGIALRSVRPFKKFTSPRQIPDTFFESNIKLNGKILSIDITKKPLLLVDHYPVLFSKLRTIGPPLPVEIEGINISRNGLSWLQTIAKGENIEFILLKKNSDSVSSIVMLKNRDIAKHLVTIGFATVSPFNLELKSLKLFSNYYADLLKAEERAEKRGAGMWWKAQNQFKLSEVFMKFLQGLVRRRPSLLMIKTQ</sequence>
<gene>
    <name evidence="1" type="ORF">O3M35_010034</name>
</gene>
<dbReference type="InterPro" id="IPR042421">
    <property type="entry name" value="C3orf33-like"/>
</dbReference>
<name>A0AAW1D0M9_9HEMI</name>
<keyword evidence="2" id="KW-1185">Reference proteome</keyword>
<protein>
    <recommendedName>
        <fullName evidence="3">TNase-like domain-containing protein</fullName>
    </recommendedName>
</protein>
<accession>A0AAW1D0M9</accession>
<dbReference type="GO" id="GO:0005615">
    <property type="term" value="C:extracellular space"/>
    <property type="evidence" value="ECO:0007669"/>
    <property type="project" value="TreeGrafter"/>
</dbReference>
<dbReference type="Gene3D" id="2.40.50.90">
    <property type="match status" value="1"/>
</dbReference>
<dbReference type="InterPro" id="IPR035437">
    <property type="entry name" value="SNase_OB-fold_sf"/>
</dbReference>
<dbReference type="EMBL" id="JAPXFL010000007">
    <property type="protein sequence ID" value="KAK9503489.1"/>
    <property type="molecule type" value="Genomic_DNA"/>
</dbReference>
<organism evidence="1 2">
    <name type="scientific">Rhynocoris fuscipes</name>
    <dbReference type="NCBI Taxonomy" id="488301"/>
    <lineage>
        <taxon>Eukaryota</taxon>
        <taxon>Metazoa</taxon>
        <taxon>Ecdysozoa</taxon>
        <taxon>Arthropoda</taxon>
        <taxon>Hexapoda</taxon>
        <taxon>Insecta</taxon>
        <taxon>Pterygota</taxon>
        <taxon>Neoptera</taxon>
        <taxon>Paraneoptera</taxon>
        <taxon>Hemiptera</taxon>
        <taxon>Heteroptera</taxon>
        <taxon>Panheteroptera</taxon>
        <taxon>Cimicomorpha</taxon>
        <taxon>Reduviidae</taxon>
        <taxon>Harpactorinae</taxon>
        <taxon>Harpactorini</taxon>
        <taxon>Rhynocoris</taxon>
    </lineage>
</organism>